<dbReference type="Proteomes" id="UP000468943">
    <property type="component" value="Unassembled WGS sequence"/>
</dbReference>
<comment type="caution">
    <text evidence="2">The sequence shown here is derived from an EMBL/GenBank/DDBJ whole genome shotgun (WGS) entry which is preliminary data.</text>
</comment>
<dbReference type="GO" id="GO:0016747">
    <property type="term" value="F:acyltransferase activity, transferring groups other than amino-acyl groups"/>
    <property type="evidence" value="ECO:0007669"/>
    <property type="project" value="InterPro"/>
</dbReference>
<dbReference type="PROSITE" id="PS51186">
    <property type="entry name" value="GNAT"/>
    <property type="match status" value="1"/>
</dbReference>
<feature type="domain" description="N-acetyltransferase" evidence="1">
    <location>
        <begin position="26"/>
        <end position="181"/>
    </location>
</feature>
<dbReference type="InterPro" id="IPR016181">
    <property type="entry name" value="Acyl_CoA_acyltransferase"/>
</dbReference>
<dbReference type="EMBL" id="WTYS01000001">
    <property type="protein sequence ID" value="MXO57727.1"/>
    <property type="molecule type" value="Genomic_DNA"/>
</dbReference>
<dbReference type="CDD" id="cd04301">
    <property type="entry name" value="NAT_SF"/>
    <property type="match status" value="1"/>
</dbReference>
<dbReference type="PANTHER" id="PTHR43610">
    <property type="entry name" value="BLL6696 PROTEIN"/>
    <property type="match status" value="1"/>
</dbReference>
<reference evidence="2 3" key="1">
    <citation type="submission" date="2019-12" db="EMBL/GenBank/DDBJ databases">
        <title>Genomic-based taxomic classification of the family Erythrobacteraceae.</title>
        <authorList>
            <person name="Xu L."/>
        </authorList>
    </citation>
    <scope>NUCLEOTIDE SEQUENCE [LARGE SCALE GENOMIC DNA]</scope>
    <source>
        <strain evidence="2 3">JCM 17802</strain>
    </source>
</reference>
<evidence type="ECO:0000313" key="2">
    <source>
        <dbReference type="EMBL" id="MXO57727.1"/>
    </source>
</evidence>
<keyword evidence="3" id="KW-1185">Reference proteome</keyword>
<evidence type="ECO:0000259" key="1">
    <source>
        <dbReference type="PROSITE" id="PS51186"/>
    </source>
</evidence>
<name>A0A6I4SS05_9SPHN</name>
<keyword evidence="2" id="KW-0808">Transferase</keyword>
<dbReference type="OrthoDB" id="5295305at2"/>
<dbReference type="Gene3D" id="3.40.630.30">
    <property type="match status" value="1"/>
</dbReference>
<accession>A0A6I4SS05</accession>
<dbReference type="Pfam" id="PF13302">
    <property type="entry name" value="Acetyltransf_3"/>
    <property type="match status" value="1"/>
</dbReference>
<dbReference type="SUPFAM" id="SSF55729">
    <property type="entry name" value="Acyl-CoA N-acyltransferases (Nat)"/>
    <property type="match status" value="1"/>
</dbReference>
<sequence>MSRCAGDISARRSVTNLSAILEGGPVRLEPLAQHHLEPLRAACAEDPEIWEIYPVNMLGDDFDAAMERFHAMDNWVKFAVIDAATGQLVGMTNYISPDAFGVVEIGGTYIAPMARRTGFNRAMKKLLIEHAFANGFRKIRFNIDTRNTRSMAAVAKLGALREGTLRQDRITWTGYIRDTAVFGLLREEWAG</sequence>
<proteinExistence type="predicted"/>
<dbReference type="InterPro" id="IPR000182">
    <property type="entry name" value="GNAT_dom"/>
</dbReference>
<evidence type="ECO:0000313" key="3">
    <source>
        <dbReference type="Proteomes" id="UP000468943"/>
    </source>
</evidence>
<organism evidence="2 3">
    <name type="scientific">Pontixanthobacter gangjinensis</name>
    <dbReference type="NCBI Taxonomy" id="1028742"/>
    <lineage>
        <taxon>Bacteria</taxon>
        <taxon>Pseudomonadati</taxon>
        <taxon>Pseudomonadota</taxon>
        <taxon>Alphaproteobacteria</taxon>
        <taxon>Sphingomonadales</taxon>
        <taxon>Erythrobacteraceae</taxon>
        <taxon>Pontixanthobacter</taxon>
    </lineage>
</organism>
<gene>
    <name evidence="2" type="ORF">GRI36_12660</name>
</gene>
<protein>
    <submittedName>
        <fullName evidence="2">GNAT family N-acetyltransferase</fullName>
    </submittedName>
</protein>
<dbReference type="AlphaFoldDB" id="A0A6I4SS05"/>
<dbReference type="PANTHER" id="PTHR43610:SF1">
    <property type="entry name" value="N-ACETYLTRANSFERASE DOMAIN-CONTAINING PROTEIN"/>
    <property type="match status" value="1"/>
</dbReference>